<evidence type="ECO:0000256" key="2">
    <source>
        <dbReference type="SAM" id="Phobius"/>
    </source>
</evidence>
<accession>A0AAV4NVN7</accession>
<dbReference type="SUPFAM" id="SSF103473">
    <property type="entry name" value="MFS general substrate transporter"/>
    <property type="match status" value="2"/>
</dbReference>
<feature type="region of interest" description="Disordered" evidence="1">
    <location>
        <begin position="359"/>
        <end position="396"/>
    </location>
</feature>
<dbReference type="PANTHER" id="PTHR11360:SF303">
    <property type="entry name" value="MAJOR FACILITATOR SUPERFAMILY (MFS) PROFILE DOMAIN-CONTAINING PROTEIN"/>
    <property type="match status" value="1"/>
</dbReference>
<feature type="transmembrane region" description="Helical" evidence="2">
    <location>
        <begin position="590"/>
        <end position="611"/>
    </location>
</feature>
<feature type="transmembrane region" description="Helical" evidence="2">
    <location>
        <begin position="156"/>
        <end position="173"/>
    </location>
</feature>
<dbReference type="InterPro" id="IPR050327">
    <property type="entry name" value="Proton-linked_MCT"/>
</dbReference>
<feature type="transmembrane region" description="Helical" evidence="2">
    <location>
        <begin position="716"/>
        <end position="734"/>
    </location>
</feature>
<dbReference type="Proteomes" id="UP001054945">
    <property type="component" value="Unassembled WGS sequence"/>
</dbReference>
<keyword evidence="2" id="KW-0472">Membrane</keyword>
<feature type="transmembrane region" description="Helical" evidence="2">
    <location>
        <begin position="558"/>
        <end position="584"/>
    </location>
</feature>
<feature type="compositionally biased region" description="Acidic residues" evidence="1">
    <location>
        <begin position="379"/>
        <end position="389"/>
    </location>
</feature>
<dbReference type="PANTHER" id="PTHR11360">
    <property type="entry name" value="MONOCARBOXYLATE TRANSPORTER"/>
    <property type="match status" value="1"/>
</dbReference>
<keyword evidence="2" id="KW-0812">Transmembrane</keyword>
<evidence type="ECO:0000313" key="3">
    <source>
        <dbReference type="EMBL" id="GIX87117.1"/>
    </source>
</evidence>
<feature type="transmembrane region" description="Helical" evidence="2">
    <location>
        <begin position="96"/>
        <end position="115"/>
    </location>
</feature>
<feature type="transmembrane region" description="Helical" evidence="2">
    <location>
        <begin position="623"/>
        <end position="643"/>
    </location>
</feature>
<reference evidence="3 4" key="1">
    <citation type="submission" date="2021-06" db="EMBL/GenBank/DDBJ databases">
        <title>Caerostris extrusa draft genome.</title>
        <authorList>
            <person name="Kono N."/>
            <person name="Arakawa K."/>
        </authorList>
    </citation>
    <scope>NUCLEOTIDE SEQUENCE [LARGE SCALE GENOMIC DNA]</scope>
</reference>
<proteinExistence type="predicted"/>
<dbReference type="AlphaFoldDB" id="A0AAV4NVN7"/>
<sequence>MAPAVNHGVPVSGGPYLLLTEEEEGSFLGVRHEEGELPRPPVAGGAAEVVGGAIRRPQEVPGLLQAVGRPSLRRRQGRLGSDRCGAPFTNNQSKSLFGMGVFVVLGGVGLCFLATDIVWHSVFWGVLFGCGTGIASPILVTQLMQQKADDSVKSSLRSAGPSFGVILLPFIISKLADHYGLAGCYVILSGIILNLLPLILIAAYRIRFDWLRTSLSPRKRSKRYEMSRKEDKINSVSIYRPRDIKEFYNQSFIENLEPDTLEKVSDAEDSKSMQYIDILQPIIEAKLKMSGSICQDREAFGLEQKSLELKCSQCEECRSRKSSNFTEDPISGNNGRAPEMLSYNSDAVHESEDCSEIINSKPDEEQKDSVPNSANEDSGFAEESPEEADGEKGPEAEELAANIKQEDSLPTITTTNQIFHVKRELPSSVNRANFPLEIKVHVVECTITTTEDYAEILRNKELTAVKRNGYRRHSNSLITADYENIDFTQLFLNDKSSPLQKQDWSNVSRMCLISEEGESECGSTRATSREVEVQTVTHPPSRVKKWLWRLQELGKPSYLAIIYAIVIYEFSLAVLLTIFADFAIDTGEGFFASNVVMAAFGIGGAVGRLSFSHWGGRLLMDGSHAAAALLFMLNGLAAAGVLWSAGAAWLSGFYALLGFVESGVRTTLPKLMSDYAEREAEKRLSTVSKGLSAAVFLCIPCTIGLSRDAAGHYDGLLQVTSCLSVLCALLCYFLPKMSGRTGAVPERDVQV</sequence>
<dbReference type="InterPro" id="IPR036259">
    <property type="entry name" value="MFS_trans_sf"/>
</dbReference>
<name>A0AAV4NVN7_CAEEX</name>
<feature type="transmembrane region" description="Helical" evidence="2">
    <location>
        <begin position="121"/>
        <end position="144"/>
    </location>
</feature>
<evidence type="ECO:0000256" key="1">
    <source>
        <dbReference type="SAM" id="MobiDB-lite"/>
    </source>
</evidence>
<gene>
    <name evidence="3" type="primary">AVEN_58748_1</name>
    <name evidence="3" type="ORF">CEXT_481221</name>
</gene>
<feature type="transmembrane region" description="Helical" evidence="2">
    <location>
        <begin position="179"/>
        <end position="204"/>
    </location>
</feature>
<evidence type="ECO:0008006" key="5">
    <source>
        <dbReference type="Google" id="ProtNLM"/>
    </source>
</evidence>
<keyword evidence="2" id="KW-1133">Transmembrane helix</keyword>
<dbReference type="Gene3D" id="1.20.1250.20">
    <property type="entry name" value="MFS general substrate transporter like domains"/>
    <property type="match status" value="2"/>
</dbReference>
<dbReference type="GO" id="GO:0008028">
    <property type="term" value="F:monocarboxylic acid transmembrane transporter activity"/>
    <property type="evidence" value="ECO:0007669"/>
    <property type="project" value="TreeGrafter"/>
</dbReference>
<dbReference type="EMBL" id="BPLR01003650">
    <property type="protein sequence ID" value="GIX87117.1"/>
    <property type="molecule type" value="Genomic_DNA"/>
</dbReference>
<protein>
    <recommendedName>
        <fullName evidence="5">Monocarboxylate transporter</fullName>
    </recommendedName>
</protein>
<keyword evidence="4" id="KW-1185">Reference proteome</keyword>
<organism evidence="3 4">
    <name type="scientific">Caerostris extrusa</name>
    <name type="common">Bark spider</name>
    <name type="synonym">Caerostris bankana</name>
    <dbReference type="NCBI Taxonomy" id="172846"/>
    <lineage>
        <taxon>Eukaryota</taxon>
        <taxon>Metazoa</taxon>
        <taxon>Ecdysozoa</taxon>
        <taxon>Arthropoda</taxon>
        <taxon>Chelicerata</taxon>
        <taxon>Arachnida</taxon>
        <taxon>Araneae</taxon>
        <taxon>Araneomorphae</taxon>
        <taxon>Entelegynae</taxon>
        <taxon>Araneoidea</taxon>
        <taxon>Araneidae</taxon>
        <taxon>Caerostris</taxon>
    </lineage>
</organism>
<comment type="caution">
    <text evidence="3">The sequence shown here is derived from an EMBL/GenBank/DDBJ whole genome shotgun (WGS) entry which is preliminary data.</text>
</comment>
<evidence type="ECO:0000313" key="4">
    <source>
        <dbReference type="Proteomes" id="UP001054945"/>
    </source>
</evidence>